<dbReference type="Proteomes" id="UP000694420">
    <property type="component" value="Unplaced"/>
</dbReference>
<name>A0A8C7A0G7_NOTPE</name>
<keyword evidence="2" id="KW-0964">Secreted</keyword>
<proteinExistence type="predicted"/>
<feature type="domain" description="C-type lectin" evidence="6">
    <location>
        <begin position="39"/>
        <end position="152"/>
    </location>
</feature>
<dbReference type="GO" id="GO:0008083">
    <property type="term" value="F:growth factor activity"/>
    <property type="evidence" value="ECO:0007669"/>
    <property type="project" value="TreeGrafter"/>
</dbReference>
<dbReference type="GO" id="GO:0030246">
    <property type="term" value="F:carbohydrate binding"/>
    <property type="evidence" value="ECO:0007669"/>
    <property type="project" value="UniProtKB-KW"/>
</dbReference>
<dbReference type="SMART" id="SM00034">
    <property type="entry name" value="CLECT"/>
    <property type="match status" value="1"/>
</dbReference>
<evidence type="ECO:0000256" key="2">
    <source>
        <dbReference type="ARBA" id="ARBA00022525"/>
    </source>
</evidence>
<evidence type="ECO:0000256" key="3">
    <source>
        <dbReference type="ARBA" id="ARBA00022729"/>
    </source>
</evidence>
<sequence>LLQESFGLTWEHGKPGWAGNYSLLLDLVALRLEEKITASGGKIFAANGKKADFYTAVQECSQAGGTIAIPRSEGENAAVRRLVQRYNTYAYLGIKETLIPGKFRSLGGAELNYTHWHAREPSGKGEEECVEMYTDGTWNDKKCNQNRLVVCQF</sequence>
<comment type="subcellular location">
    <subcellularLocation>
        <location evidence="1">Secreted</location>
    </subcellularLocation>
</comment>
<dbReference type="PANTHER" id="PTHR22799">
    <property type="entry name" value="TETRANECTIN-RELATED"/>
    <property type="match status" value="1"/>
</dbReference>
<evidence type="ECO:0000256" key="1">
    <source>
        <dbReference type="ARBA" id="ARBA00004613"/>
    </source>
</evidence>
<keyword evidence="4" id="KW-0430">Lectin</keyword>
<dbReference type="PROSITE" id="PS00615">
    <property type="entry name" value="C_TYPE_LECTIN_1"/>
    <property type="match status" value="1"/>
</dbReference>
<dbReference type="Ensembl" id="ENSNPET00000020485.1">
    <property type="protein sequence ID" value="ENSNPEP00000019976.1"/>
    <property type="gene ID" value="ENSNPEG00000014867.1"/>
</dbReference>
<dbReference type="Gene3D" id="3.10.100.10">
    <property type="entry name" value="Mannose-Binding Protein A, subunit A"/>
    <property type="match status" value="1"/>
</dbReference>
<evidence type="ECO:0000256" key="4">
    <source>
        <dbReference type="ARBA" id="ARBA00022734"/>
    </source>
</evidence>
<dbReference type="InterPro" id="IPR051663">
    <property type="entry name" value="CLec_Tetranectin-domain"/>
</dbReference>
<evidence type="ECO:0000256" key="5">
    <source>
        <dbReference type="ARBA" id="ARBA00023157"/>
    </source>
</evidence>
<keyword evidence="5" id="KW-1015">Disulfide bond</keyword>
<evidence type="ECO:0000313" key="8">
    <source>
        <dbReference type="Proteomes" id="UP000694420"/>
    </source>
</evidence>
<dbReference type="PROSITE" id="PS50041">
    <property type="entry name" value="C_TYPE_LECTIN_2"/>
    <property type="match status" value="1"/>
</dbReference>
<dbReference type="AlphaFoldDB" id="A0A8C7A0G7"/>
<evidence type="ECO:0000313" key="7">
    <source>
        <dbReference type="Ensembl" id="ENSNPEP00000019976.1"/>
    </source>
</evidence>
<dbReference type="GO" id="GO:0001503">
    <property type="term" value="P:ossification"/>
    <property type="evidence" value="ECO:0007669"/>
    <property type="project" value="TreeGrafter"/>
</dbReference>
<organism evidence="7 8">
    <name type="scientific">Nothoprocta perdicaria</name>
    <name type="common">Chilean tinamou</name>
    <name type="synonym">Crypturus perdicarius</name>
    <dbReference type="NCBI Taxonomy" id="30464"/>
    <lineage>
        <taxon>Eukaryota</taxon>
        <taxon>Metazoa</taxon>
        <taxon>Chordata</taxon>
        <taxon>Craniata</taxon>
        <taxon>Vertebrata</taxon>
        <taxon>Euteleostomi</taxon>
        <taxon>Archelosauria</taxon>
        <taxon>Archosauria</taxon>
        <taxon>Dinosauria</taxon>
        <taxon>Saurischia</taxon>
        <taxon>Theropoda</taxon>
        <taxon>Coelurosauria</taxon>
        <taxon>Aves</taxon>
        <taxon>Palaeognathae</taxon>
        <taxon>Tinamiformes</taxon>
        <taxon>Tinamidae</taxon>
        <taxon>Nothoprocta</taxon>
    </lineage>
</organism>
<dbReference type="Pfam" id="PF00059">
    <property type="entry name" value="Lectin_C"/>
    <property type="match status" value="1"/>
</dbReference>
<evidence type="ECO:0000259" key="6">
    <source>
        <dbReference type="PROSITE" id="PS50041"/>
    </source>
</evidence>
<keyword evidence="3" id="KW-0732">Signal</keyword>
<dbReference type="InterPro" id="IPR016187">
    <property type="entry name" value="CTDL_fold"/>
</dbReference>
<dbReference type="GO" id="GO:0005615">
    <property type="term" value="C:extracellular space"/>
    <property type="evidence" value="ECO:0007669"/>
    <property type="project" value="TreeGrafter"/>
</dbReference>
<reference evidence="7" key="1">
    <citation type="submission" date="2025-08" db="UniProtKB">
        <authorList>
            <consortium name="Ensembl"/>
        </authorList>
    </citation>
    <scope>IDENTIFICATION</scope>
</reference>
<accession>A0A8C7A0G7</accession>
<dbReference type="InterPro" id="IPR016186">
    <property type="entry name" value="C-type_lectin-like/link_sf"/>
</dbReference>
<dbReference type="InterPro" id="IPR018378">
    <property type="entry name" value="C-type_lectin_CS"/>
</dbReference>
<reference evidence="7" key="2">
    <citation type="submission" date="2025-09" db="UniProtKB">
        <authorList>
            <consortium name="Ensembl"/>
        </authorList>
    </citation>
    <scope>IDENTIFICATION</scope>
</reference>
<keyword evidence="8" id="KW-1185">Reference proteome</keyword>
<dbReference type="PANTHER" id="PTHR22799:SF1">
    <property type="entry name" value="C-TYPE LECTIN DOMAIN FAMILY 11 MEMBER A"/>
    <property type="match status" value="1"/>
</dbReference>
<dbReference type="InterPro" id="IPR001304">
    <property type="entry name" value="C-type_lectin-like"/>
</dbReference>
<protein>
    <recommendedName>
        <fullName evidence="6">C-type lectin domain-containing protein</fullName>
    </recommendedName>
</protein>
<dbReference type="SUPFAM" id="SSF56436">
    <property type="entry name" value="C-type lectin-like"/>
    <property type="match status" value="1"/>
</dbReference>